<reference evidence="1 2" key="1">
    <citation type="journal article" date="2022" name="G3 (Bethesda)">
        <title>Whole-genome sequence and methylome profiling of the almond [Prunus dulcis (Mill.) D.A. Webb] cultivar 'Nonpareil'.</title>
        <authorList>
            <person name="D'Amico-Willman K.M."/>
            <person name="Ouma W.Z."/>
            <person name="Meulia T."/>
            <person name="Sideli G.M."/>
            <person name="Gradziel T.M."/>
            <person name="Fresnedo-Ramirez J."/>
        </authorList>
    </citation>
    <scope>NUCLEOTIDE SEQUENCE [LARGE SCALE GENOMIC DNA]</scope>
    <source>
        <strain evidence="1">Clone GOH B32 T37-40</strain>
    </source>
</reference>
<sequence>MALLCHLKENTPPRPDLVEPPPLMIDSSLFSIVSDYKDQEYFNCKAATIRVNSDKPCLALTLWSGGALRPPPPQAILPGQEAHFLGFGPPAHVKQPGQALGNSTPYFRHRA</sequence>
<evidence type="ECO:0000313" key="2">
    <source>
        <dbReference type="Proteomes" id="UP001054821"/>
    </source>
</evidence>
<proteinExistence type="predicted"/>
<keyword evidence="2" id="KW-1185">Reference proteome</keyword>
<accession>A0AAD4Z1C7</accession>
<evidence type="ECO:0000313" key="1">
    <source>
        <dbReference type="EMBL" id="KAI5329211.1"/>
    </source>
</evidence>
<dbReference type="Proteomes" id="UP001054821">
    <property type="component" value="Chromosome 5"/>
</dbReference>
<gene>
    <name evidence="1" type="ORF">L3X38_028608</name>
</gene>
<name>A0AAD4Z1C7_PRUDU</name>
<dbReference type="EMBL" id="JAJFAZ020000005">
    <property type="protein sequence ID" value="KAI5329211.1"/>
    <property type="molecule type" value="Genomic_DNA"/>
</dbReference>
<protein>
    <submittedName>
        <fullName evidence="1">Uncharacterized protein</fullName>
    </submittedName>
</protein>
<comment type="caution">
    <text evidence="1">The sequence shown here is derived from an EMBL/GenBank/DDBJ whole genome shotgun (WGS) entry which is preliminary data.</text>
</comment>
<dbReference type="AlphaFoldDB" id="A0AAD4Z1C7"/>
<organism evidence="1 2">
    <name type="scientific">Prunus dulcis</name>
    <name type="common">Almond</name>
    <name type="synonym">Amygdalus dulcis</name>
    <dbReference type="NCBI Taxonomy" id="3755"/>
    <lineage>
        <taxon>Eukaryota</taxon>
        <taxon>Viridiplantae</taxon>
        <taxon>Streptophyta</taxon>
        <taxon>Embryophyta</taxon>
        <taxon>Tracheophyta</taxon>
        <taxon>Spermatophyta</taxon>
        <taxon>Magnoliopsida</taxon>
        <taxon>eudicotyledons</taxon>
        <taxon>Gunneridae</taxon>
        <taxon>Pentapetalae</taxon>
        <taxon>rosids</taxon>
        <taxon>fabids</taxon>
        <taxon>Rosales</taxon>
        <taxon>Rosaceae</taxon>
        <taxon>Amygdaloideae</taxon>
        <taxon>Amygdaleae</taxon>
        <taxon>Prunus</taxon>
    </lineage>
</organism>